<proteinExistence type="predicted"/>
<organism evidence="1">
    <name type="scientific">Siphoviridae sp. ctX926</name>
    <dbReference type="NCBI Taxonomy" id="2826366"/>
    <lineage>
        <taxon>Viruses</taxon>
        <taxon>Duplodnaviria</taxon>
        <taxon>Heunggongvirae</taxon>
        <taxon>Uroviricota</taxon>
        <taxon>Caudoviricetes</taxon>
    </lineage>
</organism>
<dbReference type="GO" id="GO:0005198">
    <property type="term" value="F:structural molecule activity"/>
    <property type="evidence" value="ECO:0007669"/>
    <property type="project" value="InterPro"/>
</dbReference>
<accession>A0A8S5M128</accession>
<dbReference type="EMBL" id="BK014793">
    <property type="protein sequence ID" value="DAD75930.1"/>
    <property type="molecule type" value="Genomic_DNA"/>
</dbReference>
<evidence type="ECO:0000313" key="1">
    <source>
        <dbReference type="EMBL" id="DAD75930.1"/>
    </source>
</evidence>
<sequence>MLSPEYLDRFSDQLLAIIDEFSVSVVSDIAKRIIRMGNISETSNYQIEILQNAGMIYDDVIRRISQVTGYTEEEIKRMFEEAGVKNIENESVYYKAAGKETITLNQSESIQQILSANIQKTFGDLSNLTMTTAIKAQTLFIDTCNVAMMQIQTGALNYNRAVANAIKKAARISTEVLYPTGHVDKLDVATRRAALTGVNQTAAEINLQYAKEAGCDYVETTAHAGARPSHVVWQGRVFCISGNDKDYPPFYESTGYGTGPGLCGWNCRHNFHAYFPGISSPAYTKSMLREYDSKNMEYNGVKYTEYEVSQMQRAHERKIREYKRVLAGLNSGMESSRNEETKNALKKEFDTQSVKLKEQETELKNLCYQTGRRYESARTQVHATRDKNGNIVGFSRSVSQKAVWANRKSKK</sequence>
<dbReference type="InterPro" id="IPR009319">
    <property type="entry name" value="Phage_A118_VSP1"/>
</dbReference>
<reference evidence="1" key="1">
    <citation type="journal article" date="2021" name="Proc. Natl. Acad. Sci. U.S.A.">
        <title>A Catalog of Tens of Thousands of Viruses from Human Metagenomes Reveals Hidden Associations with Chronic Diseases.</title>
        <authorList>
            <person name="Tisza M.J."/>
            <person name="Buck C.B."/>
        </authorList>
    </citation>
    <scope>NUCLEOTIDE SEQUENCE</scope>
    <source>
        <strain evidence="1">CtX926</strain>
    </source>
</reference>
<dbReference type="Pfam" id="PF06152">
    <property type="entry name" value="Phage_min_cap2"/>
    <property type="match status" value="1"/>
</dbReference>
<protein>
    <submittedName>
        <fullName evidence="1">Minor capsid protein</fullName>
    </submittedName>
</protein>
<name>A0A8S5M128_9CAUD</name>